<dbReference type="EMBL" id="AUWU02000004">
    <property type="protein sequence ID" value="KAH0574576.1"/>
    <property type="molecule type" value="Genomic_DNA"/>
</dbReference>
<reference evidence="2" key="2">
    <citation type="submission" date="2020-12" db="EMBL/GenBank/DDBJ databases">
        <title>New Spironucleus salmonicida genome in near-complete chromosomes.</title>
        <authorList>
            <person name="Xu F."/>
            <person name="Kurt Z."/>
            <person name="Jimenez-Gonzalez A."/>
            <person name="Astvaldsson A."/>
            <person name="Andersson J.O."/>
            <person name="Svard S.G."/>
        </authorList>
    </citation>
    <scope>NUCLEOTIDE SEQUENCE</scope>
    <source>
        <strain evidence="2">ATCC 50377</strain>
    </source>
</reference>
<evidence type="ECO:0000313" key="3">
    <source>
        <dbReference type="Proteomes" id="UP000018208"/>
    </source>
</evidence>
<gene>
    <name evidence="1" type="ORF">SS50377_13901</name>
    <name evidence="2" type="ORF">SS50377_24534</name>
</gene>
<dbReference type="EMBL" id="KI546085">
    <property type="protein sequence ID" value="EST45923.1"/>
    <property type="molecule type" value="Genomic_DNA"/>
</dbReference>
<dbReference type="AlphaFoldDB" id="V6LNV4"/>
<name>V6LNV4_9EUKA</name>
<reference evidence="1 2" key="1">
    <citation type="journal article" date="2014" name="PLoS Genet.">
        <title>The Genome of Spironucleus salmonicida Highlights a Fish Pathogen Adapted to Fluctuating Environments.</title>
        <authorList>
            <person name="Xu F."/>
            <person name="Jerlstrom-Hultqvist J."/>
            <person name="Einarsson E."/>
            <person name="Astvaldsson A."/>
            <person name="Svard S.G."/>
            <person name="Andersson J.O."/>
        </authorList>
    </citation>
    <scope>NUCLEOTIDE SEQUENCE</scope>
    <source>
        <strain evidence="2">ATCC 50377</strain>
    </source>
</reference>
<evidence type="ECO:0000313" key="1">
    <source>
        <dbReference type="EMBL" id="EST45923.1"/>
    </source>
</evidence>
<keyword evidence="3" id="KW-1185">Reference proteome</keyword>
<dbReference type="Proteomes" id="UP000018208">
    <property type="component" value="Unassembled WGS sequence"/>
</dbReference>
<sequence length="184" mass="21248">MNEQLEDIIFIDEDEPDKIKAAESQNIKILDSENNQLQSPVPANITIKPITQVLLEKIVQQVFDEFTGQQEAVFNDIFQRIILTENELNTITLQSNELETENQLLADKITELVEGQAVVQIQSYIGTIKKLHDEIAMQLRGVKGKNEQFREFHESQQLHQKQLQELDIQLISIIEDIKNIQNLE</sequence>
<accession>V6LNV4</accession>
<protein>
    <submittedName>
        <fullName evidence="1">Uncharacterized protein</fullName>
    </submittedName>
</protein>
<organism evidence="1">
    <name type="scientific">Spironucleus salmonicida</name>
    <dbReference type="NCBI Taxonomy" id="348837"/>
    <lineage>
        <taxon>Eukaryota</taxon>
        <taxon>Metamonada</taxon>
        <taxon>Diplomonadida</taxon>
        <taxon>Hexamitidae</taxon>
        <taxon>Hexamitinae</taxon>
        <taxon>Spironucleus</taxon>
    </lineage>
</organism>
<dbReference type="VEuPathDB" id="GiardiaDB:SS50377_24534"/>
<evidence type="ECO:0000313" key="2">
    <source>
        <dbReference type="EMBL" id="KAH0574576.1"/>
    </source>
</evidence>
<proteinExistence type="predicted"/>